<evidence type="ECO:0000313" key="4">
    <source>
        <dbReference type="Proteomes" id="UP001141629"/>
    </source>
</evidence>
<accession>A0A9X3BRW7</accession>
<feature type="chain" id="PRO_5040873668" description="PE-PGRS family protein" evidence="2">
    <location>
        <begin position="23"/>
        <end position="409"/>
    </location>
</feature>
<evidence type="ECO:0000313" key="3">
    <source>
        <dbReference type="EMBL" id="MCV7419435.1"/>
    </source>
</evidence>
<reference evidence="3" key="2">
    <citation type="journal article" date="2022" name="BMC Genomics">
        <title>Comparative genome analysis of mycobacteria focusing on tRNA and non-coding RNA.</title>
        <authorList>
            <person name="Behra P.R.K."/>
            <person name="Pettersson B.M.F."/>
            <person name="Ramesh M."/>
            <person name="Das S."/>
            <person name="Dasgupta S."/>
            <person name="Kirsebom L.A."/>
        </authorList>
    </citation>
    <scope>NUCLEOTIDE SEQUENCE</scope>
    <source>
        <strain evidence="3">DSM 44838</strain>
    </source>
</reference>
<dbReference type="EMBL" id="JACKVK010000001">
    <property type="protein sequence ID" value="MCV7419435.1"/>
    <property type="molecule type" value="Genomic_DNA"/>
</dbReference>
<feature type="compositionally biased region" description="Low complexity" evidence="1">
    <location>
        <begin position="396"/>
        <end position="409"/>
    </location>
</feature>
<feature type="compositionally biased region" description="Low complexity" evidence="1">
    <location>
        <begin position="315"/>
        <end position="324"/>
    </location>
</feature>
<gene>
    <name evidence="3" type="ORF">H7K45_02680</name>
</gene>
<protein>
    <recommendedName>
        <fullName evidence="5">PE-PGRS family protein</fullName>
    </recommendedName>
</protein>
<evidence type="ECO:0000256" key="1">
    <source>
        <dbReference type="SAM" id="MobiDB-lite"/>
    </source>
</evidence>
<sequence>MQAAIKPWFTTGVALVGASAIALTPVSPLAPARVSADVASATAAVSHEFQLTAIEWPYILSLPIVRQNIRNTIENWVVYLGGFAKAGVGLTQSLLAIPGVTVEAIQQVLALDFVGAFDTVATAVRDSVIAVGQPLLDSLIWRNQRAALVQAALSEALPLAYLSVANGFLTAANGVTTAAIVGVQDFVAAVLTLNLGNIVNAGLEGTKNFVASLGQGAGAIVAGIEAAQFGIATALATTPPPPPTFGAADVSDVSSFSTLSTGNDTLTLSRSAGVSHDPAVSESKLVAPVSDPTAGEEQPPAVDAPLEVEPEKTSDPTPVGDVSPSPDPVVKDTAEVKDTVKDTPEVKDSIKATPGVHPTGNDKAADKTGDEPAAKPAAKDDGAGASAKPASKDDGAGASAKPASGSEGE</sequence>
<dbReference type="Proteomes" id="UP001141629">
    <property type="component" value="Unassembled WGS sequence"/>
</dbReference>
<evidence type="ECO:0000256" key="2">
    <source>
        <dbReference type="SAM" id="SignalP"/>
    </source>
</evidence>
<dbReference type="AlphaFoldDB" id="A0A9X3BRW7"/>
<keyword evidence="4" id="KW-1185">Reference proteome</keyword>
<evidence type="ECO:0008006" key="5">
    <source>
        <dbReference type="Google" id="ProtNLM"/>
    </source>
</evidence>
<feature type="compositionally biased region" description="Basic and acidic residues" evidence="1">
    <location>
        <begin position="363"/>
        <end position="382"/>
    </location>
</feature>
<feature type="signal peptide" evidence="2">
    <location>
        <begin position="1"/>
        <end position="22"/>
    </location>
</feature>
<feature type="region of interest" description="Disordered" evidence="1">
    <location>
        <begin position="288"/>
        <end position="409"/>
    </location>
</feature>
<organism evidence="3 4">
    <name type="scientific">Mycobacterium yunnanensis</name>
    <dbReference type="NCBI Taxonomy" id="368477"/>
    <lineage>
        <taxon>Bacteria</taxon>
        <taxon>Bacillati</taxon>
        <taxon>Actinomycetota</taxon>
        <taxon>Actinomycetes</taxon>
        <taxon>Mycobacteriales</taxon>
        <taxon>Mycobacteriaceae</taxon>
        <taxon>Mycobacterium</taxon>
    </lineage>
</organism>
<reference evidence="3" key="1">
    <citation type="submission" date="2020-07" db="EMBL/GenBank/DDBJ databases">
        <authorList>
            <person name="Pettersson B.M.F."/>
            <person name="Behra P.R.K."/>
            <person name="Ramesh M."/>
            <person name="Das S."/>
            <person name="Dasgupta S."/>
            <person name="Kirsebom L.A."/>
        </authorList>
    </citation>
    <scope>NUCLEOTIDE SEQUENCE</scope>
    <source>
        <strain evidence="3">DSM 44838</strain>
    </source>
</reference>
<comment type="caution">
    <text evidence="3">The sequence shown here is derived from an EMBL/GenBank/DDBJ whole genome shotgun (WGS) entry which is preliminary data.</text>
</comment>
<dbReference type="RefSeq" id="WP_263994186.1">
    <property type="nucleotide sequence ID" value="NZ_JACKVK010000001.1"/>
</dbReference>
<feature type="compositionally biased region" description="Basic and acidic residues" evidence="1">
    <location>
        <begin position="329"/>
        <end position="350"/>
    </location>
</feature>
<keyword evidence="2" id="KW-0732">Signal</keyword>
<proteinExistence type="predicted"/>
<name>A0A9X3BRW7_9MYCO</name>